<keyword evidence="2" id="KW-1133">Transmembrane helix</keyword>
<proteinExistence type="inferred from homology"/>
<dbReference type="AlphaFoldDB" id="A0A553JS29"/>
<accession>A0A553JS29</accession>
<dbReference type="SUPFAM" id="SSF111369">
    <property type="entry name" value="HlyD-like secretion proteins"/>
    <property type="match status" value="3"/>
</dbReference>
<sequence length="345" mass="37469">MIEADKKISVDIKKPSKFKKLITIITLVVIFGTAVYFYIRHQELYPSTGDAYIHANVLYIAPQVSGRVLQVNVTDYQHVADGDLLVSIDPALFQVQLEEAKAAYEAATLENRATDDAILAASAKVRAADANLIDVQKNYQREMELVKQNVVSKQEGDDEKAQLAAAQTSLEAARAEMSQLITEQGAKGNEAPKVKQAAAELTQATLNLSYTNIYAPHDGTLGTVSIRPGSFVSPGLAMMPMVEDHTAWVEANYKEKDIGSMKPGMTAKVVLDMYPDETFSASVESLSPASGSSFSLLPPENATGNWVKVPQRFPVRIKLTDLDGKPMMRVGASATVTVDTLSETK</sequence>
<comment type="similarity">
    <text evidence="1">Belongs to the membrane fusion protein (MFP) (TC 8.A.1) family.</text>
</comment>
<gene>
    <name evidence="5" type="ORF">FN961_06205</name>
</gene>
<feature type="domain" description="Multidrug resistance protein MdtA-like barrel-sandwich hybrid" evidence="3">
    <location>
        <begin position="59"/>
        <end position="236"/>
    </location>
</feature>
<protein>
    <submittedName>
        <fullName evidence="5">HlyD family secretion protein</fullName>
    </submittedName>
</protein>
<feature type="domain" description="CusB-like beta-barrel" evidence="4">
    <location>
        <begin position="247"/>
        <end position="289"/>
    </location>
</feature>
<dbReference type="InterPro" id="IPR058792">
    <property type="entry name" value="Beta-barrel_RND_2"/>
</dbReference>
<dbReference type="PANTHER" id="PTHR30386">
    <property type="entry name" value="MEMBRANE FUSION SUBUNIT OF EMRAB-TOLC MULTIDRUG EFFLUX PUMP"/>
    <property type="match status" value="1"/>
</dbReference>
<dbReference type="OrthoDB" id="9811754at2"/>
<feature type="transmembrane region" description="Helical" evidence="2">
    <location>
        <begin position="21"/>
        <end position="39"/>
    </location>
</feature>
<dbReference type="Proteomes" id="UP000318126">
    <property type="component" value="Unassembled WGS sequence"/>
</dbReference>
<evidence type="ECO:0000256" key="2">
    <source>
        <dbReference type="SAM" id="Phobius"/>
    </source>
</evidence>
<evidence type="ECO:0000313" key="6">
    <source>
        <dbReference type="Proteomes" id="UP000318126"/>
    </source>
</evidence>
<dbReference type="GO" id="GO:0055085">
    <property type="term" value="P:transmembrane transport"/>
    <property type="evidence" value="ECO:0007669"/>
    <property type="project" value="InterPro"/>
</dbReference>
<name>A0A553JS29_SHEHA</name>
<dbReference type="Gene3D" id="2.40.30.170">
    <property type="match status" value="1"/>
</dbReference>
<keyword evidence="2" id="KW-0812">Transmembrane</keyword>
<keyword evidence="6" id="KW-1185">Reference proteome</keyword>
<evidence type="ECO:0000256" key="1">
    <source>
        <dbReference type="ARBA" id="ARBA00009477"/>
    </source>
</evidence>
<evidence type="ECO:0000259" key="3">
    <source>
        <dbReference type="Pfam" id="PF25917"/>
    </source>
</evidence>
<dbReference type="Gene3D" id="2.40.50.100">
    <property type="match status" value="1"/>
</dbReference>
<evidence type="ECO:0000313" key="5">
    <source>
        <dbReference type="EMBL" id="TRY15260.1"/>
    </source>
</evidence>
<reference evidence="6" key="1">
    <citation type="submission" date="2019-07" db="EMBL/GenBank/DDBJ databases">
        <title>Shewanella sp. YLB-08 draft genomic sequence.</title>
        <authorList>
            <person name="Yu L."/>
        </authorList>
    </citation>
    <scope>NUCLEOTIDE SEQUENCE [LARGE SCALE GENOMIC DNA]</scope>
    <source>
        <strain evidence="6">JCM 20706</strain>
    </source>
</reference>
<dbReference type="PANTHER" id="PTHR30386:SF24">
    <property type="entry name" value="MULTIDRUG RESISTANCE EFFLUX PUMP"/>
    <property type="match status" value="1"/>
</dbReference>
<dbReference type="Pfam" id="PF25917">
    <property type="entry name" value="BSH_RND"/>
    <property type="match status" value="1"/>
</dbReference>
<dbReference type="InterPro" id="IPR058625">
    <property type="entry name" value="MdtA-like_BSH"/>
</dbReference>
<keyword evidence="2" id="KW-0472">Membrane</keyword>
<dbReference type="Pfam" id="PF25954">
    <property type="entry name" value="Beta-barrel_RND_2"/>
    <property type="match status" value="1"/>
</dbReference>
<comment type="caution">
    <text evidence="5">The sequence shown here is derived from an EMBL/GenBank/DDBJ whole genome shotgun (WGS) entry which is preliminary data.</text>
</comment>
<organism evidence="5 6">
    <name type="scientific">Shewanella hanedai</name>
    <name type="common">Alteromonas hanedai</name>
    <dbReference type="NCBI Taxonomy" id="25"/>
    <lineage>
        <taxon>Bacteria</taxon>
        <taxon>Pseudomonadati</taxon>
        <taxon>Pseudomonadota</taxon>
        <taxon>Gammaproteobacteria</taxon>
        <taxon>Alteromonadales</taxon>
        <taxon>Shewanellaceae</taxon>
        <taxon>Shewanella</taxon>
    </lineage>
</organism>
<dbReference type="EMBL" id="VKGK01000005">
    <property type="protein sequence ID" value="TRY15260.1"/>
    <property type="molecule type" value="Genomic_DNA"/>
</dbReference>
<dbReference type="RefSeq" id="WP_143563690.1">
    <property type="nucleotide sequence ID" value="NZ_BMPL01000004.1"/>
</dbReference>
<evidence type="ECO:0000259" key="4">
    <source>
        <dbReference type="Pfam" id="PF25954"/>
    </source>
</evidence>
<dbReference type="InterPro" id="IPR050739">
    <property type="entry name" value="MFP"/>
</dbReference>